<comment type="function">
    <text evidence="5">Guanylyltransferase that catalyzes the activation of phosphoenolpyruvate (PEP) as enolpyruvoyl-2-diphospho-5'-guanosine, via the condensation of PEP with GTP. It is involved in the biosynthesis of coenzyme F420, a hydride carrier cofactor.</text>
</comment>
<comment type="similarity">
    <text evidence="5">Belongs to the CofC family.</text>
</comment>
<dbReference type="Pfam" id="PF01983">
    <property type="entry name" value="CofC"/>
    <property type="match status" value="1"/>
</dbReference>
<dbReference type="InterPro" id="IPR002835">
    <property type="entry name" value="CofC"/>
</dbReference>
<evidence type="ECO:0000313" key="6">
    <source>
        <dbReference type="EMBL" id="RBO96820.1"/>
    </source>
</evidence>
<proteinExistence type="inferred from homology"/>
<evidence type="ECO:0000256" key="2">
    <source>
        <dbReference type="ARBA" id="ARBA00022695"/>
    </source>
</evidence>
<gene>
    <name evidence="5" type="primary">fbiD</name>
    <name evidence="6" type="ORF">DFR74_101837</name>
</gene>
<dbReference type="OrthoDB" id="9151145at2"/>
<keyword evidence="7" id="KW-1185">Reference proteome</keyword>
<keyword evidence="3 5" id="KW-0547">Nucleotide-binding</keyword>
<evidence type="ECO:0000256" key="1">
    <source>
        <dbReference type="ARBA" id="ARBA00022679"/>
    </source>
</evidence>
<sequence>MRSHAVHAVIAVKSLDLAKSRLSDRLRPEHRARLVLAMLGDTVTAASATPQVRSVTVVTPDPAVAELARDLGAQVHPEPRIADSDGLNTALSDAAAALRERHGPVELLALQADLPALRPAELSDMIATAPPGHRSVVIDHAGTGTAALLVRDPQAPLDPRFGAGSARRHVAAGAVALAGAWPGLRLDVDTAEDLAAAAALGTGPATRAALLDIGWSDRVHAPVRRVC</sequence>
<dbReference type="NCBIfam" id="TIGR03552">
    <property type="entry name" value="F420_cofC"/>
    <property type="match status" value="1"/>
</dbReference>
<dbReference type="Gene3D" id="3.90.550.10">
    <property type="entry name" value="Spore Coat Polysaccharide Biosynthesis Protein SpsA, Chain A"/>
    <property type="match status" value="1"/>
</dbReference>
<reference evidence="6 7" key="1">
    <citation type="submission" date="2018-06" db="EMBL/GenBank/DDBJ databases">
        <title>Genomic Encyclopedia of Type Strains, Phase IV (KMG-IV): sequencing the most valuable type-strain genomes for metagenomic binning, comparative biology and taxonomic classification.</title>
        <authorList>
            <person name="Goeker M."/>
        </authorList>
    </citation>
    <scope>NUCLEOTIDE SEQUENCE [LARGE SCALE GENOMIC DNA]</scope>
    <source>
        <strain evidence="6 7">DSM 44599</strain>
    </source>
</reference>
<feature type="binding site" evidence="5">
    <location>
        <position position="145"/>
    </location>
    <ligand>
        <name>phosphoenolpyruvate</name>
        <dbReference type="ChEBI" id="CHEBI:58702"/>
    </ligand>
</feature>
<dbReference type="EC" id="2.7.7.105" evidence="5"/>
<dbReference type="PANTHER" id="PTHR40392:SF1">
    <property type="entry name" value="2-PHOSPHO-L-LACTATE GUANYLYLTRANSFERASE"/>
    <property type="match status" value="1"/>
</dbReference>
<keyword evidence="4 5" id="KW-0342">GTP-binding</keyword>
<dbReference type="InterPro" id="IPR029044">
    <property type="entry name" value="Nucleotide-diphossugar_trans"/>
</dbReference>
<dbReference type="GO" id="GO:0005525">
    <property type="term" value="F:GTP binding"/>
    <property type="evidence" value="ECO:0007669"/>
    <property type="project" value="UniProtKB-KW"/>
</dbReference>
<comment type="catalytic activity">
    <reaction evidence="5">
        <text>phosphoenolpyruvate + GTP + H(+) = enolpyruvoyl-2-diphospho-5'-guanosine + diphosphate</text>
        <dbReference type="Rhea" id="RHEA:30519"/>
        <dbReference type="ChEBI" id="CHEBI:15378"/>
        <dbReference type="ChEBI" id="CHEBI:33019"/>
        <dbReference type="ChEBI" id="CHEBI:37565"/>
        <dbReference type="ChEBI" id="CHEBI:58702"/>
        <dbReference type="ChEBI" id="CHEBI:143701"/>
        <dbReference type="EC" id="2.7.7.105"/>
    </reaction>
</comment>
<dbReference type="SUPFAM" id="SSF53448">
    <property type="entry name" value="Nucleotide-diphospho-sugar transferases"/>
    <property type="match status" value="1"/>
</dbReference>
<dbReference type="STRING" id="1210090.GCA_001613185_02930"/>
<evidence type="ECO:0000256" key="3">
    <source>
        <dbReference type="ARBA" id="ARBA00022741"/>
    </source>
</evidence>
<evidence type="ECO:0000256" key="5">
    <source>
        <dbReference type="HAMAP-Rule" id="MF_02114"/>
    </source>
</evidence>
<name>A0A366E372_9NOCA</name>
<dbReference type="AlphaFoldDB" id="A0A366E372"/>
<feature type="binding site" evidence="5">
    <location>
        <position position="165"/>
    </location>
    <ligand>
        <name>phosphoenolpyruvate</name>
        <dbReference type="ChEBI" id="CHEBI:58702"/>
    </ligand>
</feature>
<dbReference type="GO" id="GO:0052645">
    <property type="term" value="P:F420-0 metabolic process"/>
    <property type="evidence" value="ECO:0007669"/>
    <property type="project" value="UniProtKB-UniRule"/>
</dbReference>
<keyword evidence="2 5" id="KW-0548">Nucleotidyltransferase</keyword>
<protein>
    <recommendedName>
        <fullName evidence="5">Phosphoenolpyruvate guanylyltransferase</fullName>
        <shortName evidence="5">PEP guanylyltransferase</shortName>
        <ecNumber evidence="5">2.7.7.105</ecNumber>
    </recommendedName>
</protein>
<dbReference type="EMBL" id="QNRE01000001">
    <property type="protein sequence ID" value="RBO96820.1"/>
    <property type="molecule type" value="Genomic_DNA"/>
</dbReference>
<dbReference type="Proteomes" id="UP000252586">
    <property type="component" value="Unassembled WGS sequence"/>
</dbReference>
<accession>A0A366E372</accession>
<comment type="pathway">
    <text evidence="5">Cofactor biosynthesis; coenzyme F420 biosynthesis.</text>
</comment>
<dbReference type="HAMAP" id="MF_02114">
    <property type="entry name" value="CofC"/>
    <property type="match status" value="1"/>
</dbReference>
<dbReference type="PANTHER" id="PTHR40392">
    <property type="entry name" value="2-PHOSPHO-L-LACTATE GUANYLYLTRANSFERASE"/>
    <property type="match status" value="1"/>
</dbReference>
<organism evidence="6 7">
    <name type="scientific">Nocardia puris</name>
    <dbReference type="NCBI Taxonomy" id="208602"/>
    <lineage>
        <taxon>Bacteria</taxon>
        <taxon>Bacillati</taxon>
        <taxon>Actinomycetota</taxon>
        <taxon>Actinomycetes</taxon>
        <taxon>Mycobacteriales</taxon>
        <taxon>Nocardiaceae</taxon>
        <taxon>Nocardia</taxon>
    </lineage>
</organism>
<comment type="caution">
    <text evidence="6">The sequence shown here is derived from an EMBL/GenBank/DDBJ whole genome shotgun (WGS) entry which is preliminary data.</text>
</comment>
<keyword evidence="1 5" id="KW-0808">Transferase</keyword>
<evidence type="ECO:0000313" key="7">
    <source>
        <dbReference type="Proteomes" id="UP000252586"/>
    </source>
</evidence>
<feature type="binding site" evidence="5">
    <location>
        <position position="162"/>
    </location>
    <ligand>
        <name>phosphoenolpyruvate</name>
        <dbReference type="ChEBI" id="CHEBI:58702"/>
    </ligand>
</feature>
<dbReference type="UniPathway" id="UPA00071"/>
<dbReference type="RefSeq" id="WP_084537573.1">
    <property type="nucleotide sequence ID" value="NZ_CP107943.1"/>
</dbReference>
<evidence type="ECO:0000256" key="4">
    <source>
        <dbReference type="ARBA" id="ARBA00023134"/>
    </source>
</evidence>
<dbReference type="GO" id="GO:0043814">
    <property type="term" value="F:phospholactate guanylyltransferase activity"/>
    <property type="evidence" value="ECO:0007669"/>
    <property type="project" value="InterPro"/>
</dbReference>